<dbReference type="InterPro" id="IPR006194">
    <property type="entry name" value="Gly-tRNA-synth_heterodimer"/>
</dbReference>
<keyword evidence="6 10" id="KW-0067">ATP-binding</keyword>
<evidence type="ECO:0000259" key="11">
    <source>
        <dbReference type="Pfam" id="PF05746"/>
    </source>
</evidence>
<proteinExistence type="inferred from homology"/>
<dbReference type="InterPro" id="IPR008909">
    <property type="entry name" value="DALR_anticod-bd"/>
</dbReference>
<dbReference type="eggNOG" id="COG0751">
    <property type="taxonomic scope" value="Bacteria"/>
</dbReference>
<dbReference type="PRINTS" id="PR01045">
    <property type="entry name" value="TRNASYNTHGB"/>
</dbReference>
<dbReference type="Proteomes" id="UP000034681">
    <property type="component" value="Unassembled WGS sequence"/>
</dbReference>
<comment type="caution">
    <text evidence="12">The sequence shown here is derived from an EMBL/GenBank/DDBJ whole genome shotgun (WGS) entry which is preliminary data.</text>
</comment>
<comment type="subunit">
    <text evidence="10">Tetramer of two alpha and two beta subunits.</text>
</comment>
<protein>
    <recommendedName>
        <fullName evidence="10">Glycine--tRNA ligase beta subunit</fullName>
        <ecNumber evidence="10">6.1.1.14</ecNumber>
    </recommendedName>
    <alternativeName>
        <fullName evidence="10">Glycyl-tRNA synthetase beta subunit</fullName>
        <shortName evidence="10">GlyRS</shortName>
    </alternativeName>
</protein>
<evidence type="ECO:0000256" key="5">
    <source>
        <dbReference type="ARBA" id="ARBA00022741"/>
    </source>
</evidence>
<evidence type="ECO:0000256" key="10">
    <source>
        <dbReference type="HAMAP-Rule" id="MF_00255"/>
    </source>
</evidence>
<keyword evidence="8 10" id="KW-0030">Aminoacyl-tRNA synthetase</keyword>
<comment type="subcellular location">
    <subcellularLocation>
        <location evidence="1 10">Cytoplasm</location>
    </subcellularLocation>
</comment>
<dbReference type="HAMAP" id="MF_00255">
    <property type="entry name" value="Gly_tRNA_synth_beta"/>
    <property type="match status" value="1"/>
</dbReference>
<feature type="domain" description="DALR anticodon binding" evidence="11">
    <location>
        <begin position="629"/>
        <end position="707"/>
    </location>
</feature>
<comment type="catalytic activity">
    <reaction evidence="9 10">
        <text>tRNA(Gly) + glycine + ATP = glycyl-tRNA(Gly) + AMP + diphosphate</text>
        <dbReference type="Rhea" id="RHEA:16013"/>
        <dbReference type="Rhea" id="RHEA-COMP:9664"/>
        <dbReference type="Rhea" id="RHEA-COMP:9683"/>
        <dbReference type="ChEBI" id="CHEBI:30616"/>
        <dbReference type="ChEBI" id="CHEBI:33019"/>
        <dbReference type="ChEBI" id="CHEBI:57305"/>
        <dbReference type="ChEBI" id="CHEBI:78442"/>
        <dbReference type="ChEBI" id="CHEBI:78522"/>
        <dbReference type="ChEBI" id="CHEBI:456215"/>
        <dbReference type="EC" id="6.1.1.14"/>
    </reaction>
</comment>
<keyword evidence="7 10" id="KW-0648">Protein biosynthesis</keyword>
<organism evidence="12 13">
    <name type="scientific">Prochlorothrix hollandica PCC 9006 = CALU 1027</name>
    <dbReference type="NCBI Taxonomy" id="317619"/>
    <lineage>
        <taxon>Bacteria</taxon>
        <taxon>Bacillati</taxon>
        <taxon>Cyanobacteriota</taxon>
        <taxon>Cyanophyceae</taxon>
        <taxon>Prochlorotrichales</taxon>
        <taxon>Prochlorotrichaceae</taxon>
        <taxon>Prochlorothrix</taxon>
    </lineage>
</organism>
<dbReference type="PROSITE" id="PS50861">
    <property type="entry name" value="AA_TRNA_LIGASE_II_GLYAB"/>
    <property type="match status" value="1"/>
</dbReference>
<evidence type="ECO:0000313" key="13">
    <source>
        <dbReference type="Proteomes" id="UP000034681"/>
    </source>
</evidence>
<dbReference type="GO" id="GO:0006420">
    <property type="term" value="P:arginyl-tRNA aminoacylation"/>
    <property type="evidence" value="ECO:0007669"/>
    <property type="project" value="InterPro"/>
</dbReference>
<evidence type="ECO:0000256" key="6">
    <source>
        <dbReference type="ARBA" id="ARBA00022840"/>
    </source>
</evidence>
<keyword evidence="5 10" id="KW-0547">Nucleotide-binding</keyword>
<name>A0A0M2PW77_PROHO</name>
<dbReference type="PANTHER" id="PTHR30075:SF2">
    <property type="entry name" value="GLYCINE--TRNA LIGASE, CHLOROPLASTIC_MITOCHONDRIAL 2"/>
    <property type="match status" value="1"/>
</dbReference>
<accession>A0A0M2PW77</accession>
<evidence type="ECO:0000256" key="3">
    <source>
        <dbReference type="ARBA" id="ARBA00022490"/>
    </source>
</evidence>
<dbReference type="RefSeq" id="WP_017711846.1">
    <property type="nucleotide sequence ID" value="NZ_KB235933.1"/>
</dbReference>
<dbReference type="EMBL" id="AJTX02000004">
    <property type="protein sequence ID" value="KKJ00430.1"/>
    <property type="molecule type" value="Genomic_DNA"/>
</dbReference>
<evidence type="ECO:0000256" key="7">
    <source>
        <dbReference type="ARBA" id="ARBA00022917"/>
    </source>
</evidence>
<reference evidence="12" key="1">
    <citation type="submission" date="2012-04" db="EMBL/GenBank/DDBJ databases">
        <authorList>
            <person name="Borisov I.G."/>
            <person name="Ivanikova N.V."/>
            <person name="Pinevich A.V."/>
        </authorList>
    </citation>
    <scope>NUCLEOTIDE SEQUENCE</scope>
    <source>
        <strain evidence="12">CALU 1027</strain>
    </source>
</reference>
<keyword evidence="3 10" id="KW-0963">Cytoplasm</keyword>
<dbReference type="SUPFAM" id="SSF109604">
    <property type="entry name" value="HD-domain/PDEase-like"/>
    <property type="match status" value="1"/>
</dbReference>
<dbReference type="GO" id="GO:0006426">
    <property type="term" value="P:glycyl-tRNA aminoacylation"/>
    <property type="evidence" value="ECO:0007669"/>
    <property type="project" value="UniProtKB-UniRule"/>
</dbReference>
<evidence type="ECO:0000256" key="8">
    <source>
        <dbReference type="ARBA" id="ARBA00023146"/>
    </source>
</evidence>
<sequence>MATFLLEVGTEELPASFVTAAIAQWQDRIPATLAEQCLTPTQVQVWGTPRRLAVVIDGLPPRQGDRTEEIKGPPAQAAFKDGQPTPAAAGFARKQGVDVGDLQVRSTPKGDFVFVQKTTPGQNTPDVLQALSLAWITGLEGKRFMRWGAGDLRFPRPIRWLVALWDDQVLPLTLDTGGDVLHSDRHSQGHRVLHPQPVSLAQAQDYQNALAAASVLVDPAQRQQRIEQQLVTAAKTVAGVAAIPPDLLGEVVQLVEWPTAVVGTFEPEFLALPPAVITTVMISHQRYFPLYQVSPDGTARTDLLPHFITISNGNPAKNDLIAAGNGRVIRARLADGQFFYGADCRQPLEDFLPELEAVTFQEKLGSVAAKVERIGRIASHISQQLNLSADQCQLVQRSARLCKADLVTQMVYEFPELQGTMGQQYAQVCGEPEAVATAIAEHYLPKGAGDDLPQTLVGQVVALADRLDTLVSIFGLGLLPTGSSDPFALRRAAHGVINIIWGAQLPLNLGQLLAQATADFCATFPDQMDPDPLETHLREFFQQRLQTLLQDEQHLDYDLVKAVLGDGDPLALDRALAQVLDVADRARFLQTLRHDGRLTPLYETINRATRLAAQGDLGLEPLDPQPWVQPEAFQQPTEQAFYGGLQQLLPETAAAQVDRDYDRLVTALLAIAPQVSAFFDGDHSVLVMDPDPTVRQNRLNLLAILRNHGRVLGDFGAIVKQ</sequence>
<comment type="similarity">
    <text evidence="2 10">Belongs to the class-II aminoacyl-tRNA synthetase family.</text>
</comment>
<keyword evidence="4 10" id="KW-0436">Ligase</keyword>
<dbReference type="EC" id="6.1.1.14" evidence="10"/>
<dbReference type="NCBIfam" id="TIGR00211">
    <property type="entry name" value="glyS"/>
    <property type="match status" value="1"/>
</dbReference>
<dbReference type="OrthoDB" id="9775440at2"/>
<evidence type="ECO:0000256" key="9">
    <source>
        <dbReference type="ARBA" id="ARBA00047937"/>
    </source>
</evidence>
<gene>
    <name evidence="10" type="primary">glyS</name>
    <name evidence="12" type="ORF">PROH_12415</name>
</gene>
<dbReference type="GO" id="GO:0004820">
    <property type="term" value="F:glycine-tRNA ligase activity"/>
    <property type="evidence" value="ECO:0007669"/>
    <property type="project" value="UniProtKB-UniRule"/>
</dbReference>
<dbReference type="Pfam" id="PF05746">
    <property type="entry name" value="DALR_1"/>
    <property type="match status" value="1"/>
</dbReference>
<dbReference type="Pfam" id="PF02092">
    <property type="entry name" value="tRNA_synt_2f"/>
    <property type="match status" value="1"/>
</dbReference>
<evidence type="ECO:0000256" key="4">
    <source>
        <dbReference type="ARBA" id="ARBA00022598"/>
    </source>
</evidence>
<dbReference type="STRING" id="317619.GCA_000332315_01273"/>
<evidence type="ECO:0000256" key="1">
    <source>
        <dbReference type="ARBA" id="ARBA00004496"/>
    </source>
</evidence>
<dbReference type="InterPro" id="IPR015944">
    <property type="entry name" value="Gly-tRNA-synth_bsu"/>
</dbReference>
<keyword evidence="13" id="KW-1185">Reference proteome</keyword>
<dbReference type="GO" id="GO:0004814">
    <property type="term" value="F:arginine-tRNA ligase activity"/>
    <property type="evidence" value="ECO:0007669"/>
    <property type="project" value="InterPro"/>
</dbReference>
<dbReference type="GO" id="GO:0005524">
    <property type="term" value="F:ATP binding"/>
    <property type="evidence" value="ECO:0007669"/>
    <property type="project" value="UniProtKB-UniRule"/>
</dbReference>
<dbReference type="PANTHER" id="PTHR30075">
    <property type="entry name" value="GLYCYL-TRNA SYNTHETASE"/>
    <property type="match status" value="1"/>
</dbReference>
<dbReference type="GO" id="GO:0005829">
    <property type="term" value="C:cytosol"/>
    <property type="evidence" value="ECO:0007669"/>
    <property type="project" value="TreeGrafter"/>
</dbReference>
<evidence type="ECO:0000256" key="2">
    <source>
        <dbReference type="ARBA" id="ARBA00008226"/>
    </source>
</evidence>
<evidence type="ECO:0000313" key="12">
    <source>
        <dbReference type="EMBL" id="KKJ00430.1"/>
    </source>
</evidence>
<dbReference type="AlphaFoldDB" id="A0A0M2PW77"/>